<name>A0ACC1NWY8_9HYPO</name>
<sequence length="311" mass="33852">MDRASRANSGEGMAAYAAPSLFQPHLARQAIRDAHAKRIPPLLCIFNSMSSIPTLRFITPFNFDSSVIDWEHSSCNIETMTTMVHEIAFISQGRTIPWVRVPGHDHAAIGWALDAGASIVVPQVDTVEQAQHVVSAAKFGTRRNGTRSAPPARWVPGLTDMPYDPSRTLHECLNDQAAVMIQIESLEGINNLDEILTKVPDIDMVWLGTLDARISMNLPGKFGSTSDTEPEWLAAREKFFKILDKHDKPYGGFGFPSPPLGNAESFRAAAKRMSLMAVTADMALLASVGTVLQAAKDALKGSNTINGKVED</sequence>
<evidence type="ECO:0000313" key="2">
    <source>
        <dbReference type="Proteomes" id="UP001143910"/>
    </source>
</evidence>
<gene>
    <name evidence="1" type="ORF">NQ176_g677</name>
</gene>
<proteinExistence type="predicted"/>
<dbReference type="EMBL" id="JANJQO010000029">
    <property type="protein sequence ID" value="KAJ2983455.1"/>
    <property type="molecule type" value="Genomic_DNA"/>
</dbReference>
<protein>
    <submittedName>
        <fullName evidence="1">Uncharacterized protein</fullName>
    </submittedName>
</protein>
<dbReference type="Proteomes" id="UP001143910">
    <property type="component" value="Unassembled WGS sequence"/>
</dbReference>
<reference evidence="1" key="1">
    <citation type="submission" date="2022-08" db="EMBL/GenBank/DDBJ databases">
        <title>Genome Sequence of Lecanicillium fungicola.</title>
        <authorList>
            <person name="Buettner E."/>
        </authorList>
    </citation>
    <scope>NUCLEOTIDE SEQUENCE</scope>
    <source>
        <strain evidence="1">Babe33</strain>
    </source>
</reference>
<comment type="caution">
    <text evidence="1">The sequence shown here is derived from an EMBL/GenBank/DDBJ whole genome shotgun (WGS) entry which is preliminary data.</text>
</comment>
<organism evidence="1 2">
    <name type="scientific">Zarea fungicola</name>
    <dbReference type="NCBI Taxonomy" id="93591"/>
    <lineage>
        <taxon>Eukaryota</taxon>
        <taxon>Fungi</taxon>
        <taxon>Dikarya</taxon>
        <taxon>Ascomycota</taxon>
        <taxon>Pezizomycotina</taxon>
        <taxon>Sordariomycetes</taxon>
        <taxon>Hypocreomycetidae</taxon>
        <taxon>Hypocreales</taxon>
        <taxon>Cordycipitaceae</taxon>
        <taxon>Zarea</taxon>
    </lineage>
</organism>
<accession>A0ACC1NWY8</accession>
<keyword evidence="2" id="KW-1185">Reference proteome</keyword>
<evidence type="ECO:0000313" key="1">
    <source>
        <dbReference type="EMBL" id="KAJ2983455.1"/>
    </source>
</evidence>